<reference evidence="2" key="1">
    <citation type="submission" date="2019-04" db="EMBL/GenBank/DDBJ databases">
        <title>Sequencing of skin fungus with MAO and IRED activity.</title>
        <authorList>
            <person name="Marsaioli A.J."/>
            <person name="Bonatto J.M.C."/>
            <person name="Reis Junior O."/>
        </authorList>
    </citation>
    <scope>NUCLEOTIDE SEQUENCE</scope>
    <source>
        <strain evidence="2">28M1</strain>
    </source>
</reference>
<keyword evidence="3" id="KW-1185">Reference proteome</keyword>
<comment type="caution">
    <text evidence="2">The sequence shown here is derived from an EMBL/GenBank/DDBJ whole genome shotgun (WGS) entry which is preliminary data.</text>
</comment>
<protein>
    <submittedName>
        <fullName evidence="2">Uncharacterized protein</fullName>
    </submittedName>
</protein>
<evidence type="ECO:0000256" key="1">
    <source>
        <dbReference type="SAM" id="SignalP"/>
    </source>
</evidence>
<evidence type="ECO:0000313" key="3">
    <source>
        <dbReference type="Proteomes" id="UP000758155"/>
    </source>
</evidence>
<dbReference type="EMBL" id="SWKV01000002">
    <property type="protein sequence ID" value="KAF3047391.1"/>
    <property type="molecule type" value="Genomic_DNA"/>
</dbReference>
<gene>
    <name evidence="2" type="ORF">E8E12_002024</name>
</gene>
<feature type="chain" id="PRO_5040338543" evidence="1">
    <location>
        <begin position="20"/>
        <end position="51"/>
    </location>
</feature>
<organism evidence="2 3">
    <name type="scientific">Didymella heteroderae</name>
    <dbReference type="NCBI Taxonomy" id="1769908"/>
    <lineage>
        <taxon>Eukaryota</taxon>
        <taxon>Fungi</taxon>
        <taxon>Dikarya</taxon>
        <taxon>Ascomycota</taxon>
        <taxon>Pezizomycotina</taxon>
        <taxon>Dothideomycetes</taxon>
        <taxon>Pleosporomycetidae</taxon>
        <taxon>Pleosporales</taxon>
        <taxon>Pleosporineae</taxon>
        <taxon>Didymellaceae</taxon>
        <taxon>Didymella</taxon>
    </lineage>
</organism>
<sequence length="51" mass="5126">MKFTAVFAAVLSMATFAIAAPVAAPAKEVVRADHGACVKSEGGGVMETVNC</sequence>
<dbReference type="AlphaFoldDB" id="A0A9P4WZC8"/>
<keyword evidence="1" id="KW-0732">Signal</keyword>
<dbReference type="Proteomes" id="UP000758155">
    <property type="component" value="Unassembled WGS sequence"/>
</dbReference>
<accession>A0A9P4WZC8</accession>
<evidence type="ECO:0000313" key="2">
    <source>
        <dbReference type="EMBL" id="KAF3047391.1"/>
    </source>
</evidence>
<feature type="signal peptide" evidence="1">
    <location>
        <begin position="1"/>
        <end position="19"/>
    </location>
</feature>
<proteinExistence type="predicted"/>
<name>A0A9P4WZC8_9PLEO</name>